<gene>
    <name evidence="2" type="ORF">LCGC14_2228370</name>
</gene>
<feature type="compositionally biased region" description="Basic and acidic residues" evidence="1">
    <location>
        <begin position="39"/>
        <end position="49"/>
    </location>
</feature>
<evidence type="ECO:0000313" key="2">
    <source>
        <dbReference type="EMBL" id="KKL58141.1"/>
    </source>
</evidence>
<name>A0A0F9DWK7_9ZZZZ</name>
<sequence length="63" mass="7044">MTHTATPRLVGPLGIYVVRDGSEYYAEIVDIHGRELARLGPEDNSRDAETSADQWVAKHRQPP</sequence>
<feature type="region of interest" description="Disordered" evidence="1">
    <location>
        <begin position="39"/>
        <end position="63"/>
    </location>
</feature>
<organism evidence="2">
    <name type="scientific">marine sediment metagenome</name>
    <dbReference type="NCBI Taxonomy" id="412755"/>
    <lineage>
        <taxon>unclassified sequences</taxon>
        <taxon>metagenomes</taxon>
        <taxon>ecological metagenomes</taxon>
    </lineage>
</organism>
<evidence type="ECO:0000256" key="1">
    <source>
        <dbReference type="SAM" id="MobiDB-lite"/>
    </source>
</evidence>
<comment type="caution">
    <text evidence="2">The sequence shown here is derived from an EMBL/GenBank/DDBJ whole genome shotgun (WGS) entry which is preliminary data.</text>
</comment>
<proteinExistence type="predicted"/>
<accession>A0A0F9DWK7</accession>
<protein>
    <submittedName>
        <fullName evidence="2">Uncharacterized protein</fullName>
    </submittedName>
</protein>
<reference evidence="2" key="1">
    <citation type="journal article" date="2015" name="Nature">
        <title>Complex archaea that bridge the gap between prokaryotes and eukaryotes.</title>
        <authorList>
            <person name="Spang A."/>
            <person name="Saw J.H."/>
            <person name="Jorgensen S.L."/>
            <person name="Zaremba-Niedzwiedzka K."/>
            <person name="Martijn J."/>
            <person name="Lind A.E."/>
            <person name="van Eijk R."/>
            <person name="Schleper C."/>
            <person name="Guy L."/>
            <person name="Ettema T.J."/>
        </authorList>
    </citation>
    <scope>NUCLEOTIDE SEQUENCE</scope>
</reference>
<dbReference type="AlphaFoldDB" id="A0A0F9DWK7"/>
<dbReference type="EMBL" id="LAZR01029928">
    <property type="protein sequence ID" value="KKL58141.1"/>
    <property type="molecule type" value="Genomic_DNA"/>
</dbReference>